<keyword evidence="1" id="KW-1133">Transmembrane helix</keyword>
<reference evidence="3" key="1">
    <citation type="journal article" date="2011" name="Nature">
        <title>Genome sequence and analysis of the tuber crop potato.</title>
        <authorList>
            <consortium name="The Potato Genome Sequencing Consortium"/>
        </authorList>
    </citation>
    <scope>NUCLEOTIDE SEQUENCE [LARGE SCALE GENOMIC DNA]</scope>
    <source>
        <strain evidence="3">cv. DM1-3 516 R44</strain>
    </source>
</reference>
<dbReference type="HOGENOM" id="CLU_129007_1_1_1"/>
<dbReference type="PaxDb" id="4113-PGSC0003DMT400087130"/>
<reference evidence="2" key="2">
    <citation type="submission" date="2015-06" db="UniProtKB">
        <authorList>
            <consortium name="EnsemblPlants"/>
        </authorList>
    </citation>
    <scope>IDENTIFICATION</scope>
    <source>
        <strain evidence="2">DM1-3 516 R44</strain>
    </source>
</reference>
<evidence type="ECO:0000313" key="2">
    <source>
        <dbReference type="EnsemblPlants" id="PGSC0003DMT400087130"/>
    </source>
</evidence>
<keyword evidence="3" id="KW-1185">Reference proteome</keyword>
<proteinExistence type="predicted"/>
<evidence type="ECO:0000313" key="3">
    <source>
        <dbReference type="Proteomes" id="UP000011115"/>
    </source>
</evidence>
<name>M1DD80_SOLTU</name>
<dbReference type="EnsemblPlants" id="PGSC0003DMT400087130">
    <property type="protein sequence ID" value="PGSC0003DMT400087130"/>
    <property type="gene ID" value="PGSC0003DMG400036701"/>
</dbReference>
<dbReference type="Gramene" id="PGSC0003DMT400087130">
    <property type="protein sequence ID" value="PGSC0003DMT400087130"/>
    <property type="gene ID" value="PGSC0003DMG400036701"/>
</dbReference>
<dbReference type="Proteomes" id="UP000011115">
    <property type="component" value="Unassembled WGS sequence"/>
</dbReference>
<keyword evidence="1" id="KW-0472">Membrane</keyword>
<sequence>MTRRLALLLFHRCFVLAFNIFMFWTIGRYSTASRNYSAKHRLLISSPFLSFFFRALRTGTKGGVHPFGESSSVPSDAQALASSFFSAFLFCFAPKCLSRPESTP</sequence>
<keyword evidence="1" id="KW-0812">Transmembrane</keyword>
<organism evidence="2 3">
    <name type="scientific">Solanum tuberosum</name>
    <name type="common">Potato</name>
    <dbReference type="NCBI Taxonomy" id="4113"/>
    <lineage>
        <taxon>Eukaryota</taxon>
        <taxon>Viridiplantae</taxon>
        <taxon>Streptophyta</taxon>
        <taxon>Embryophyta</taxon>
        <taxon>Tracheophyta</taxon>
        <taxon>Spermatophyta</taxon>
        <taxon>Magnoliopsida</taxon>
        <taxon>eudicotyledons</taxon>
        <taxon>Gunneridae</taxon>
        <taxon>Pentapetalae</taxon>
        <taxon>asterids</taxon>
        <taxon>lamiids</taxon>
        <taxon>Solanales</taxon>
        <taxon>Solanaceae</taxon>
        <taxon>Solanoideae</taxon>
        <taxon>Solaneae</taxon>
        <taxon>Solanum</taxon>
    </lineage>
</organism>
<accession>M1DD80</accession>
<dbReference type="InParanoid" id="M1DD80"/>
<dbReference type="AlphaFoldDB" id="M1DD80"/>
<evidence type="ECO:0000256" key="1">
    <source>
        <dbReference type="SAM" id="Phobius"/>
    </source>
</evidence>
<protein>
    <submittedName>
        <fullName evidence="2">Uncharacterized protein</fullName>
    </submittedName>
</protein>
<feature type="transmembrane region" description="Helical" evidence="1">
    <location>
        <begin position="6"/>
        <end position="26"/>
    </location>
</feature>